<evidence type="ECO:0000313" key="6">
    <source>
        <dbReference type="EMBL" id="KAL1857002.1"/>
    </source>
</evidence>
<feature type="repeat" description="Pumilio" evidence="3">
    <location>
        <begin position="640"/>
        <end position="675"/>
    </location>
</feature>
<feature type="region of interest" description="Disordered" evidence="4">
    <location>
        <begin position="63"/>
        <end position="172"/>
    </location>
</feature>
<feature type="region of interest" description="Disordered" evidence="4">
    <location>
        <begin position="303"/>
        <end position="323"/>
    </location>
</feature>
<feature type="compositionally biased region" description="Low complexity" evidence="4">
    <location>
        <begin position="147"/>
        <end position="161"/>
    </location>
</feature>
<dbReference type="InterPro" id="IPR033133">
    <property type="entry name" value="PUM-HD"/>
</dbReference>
<feature type="compositionally biased region" description="Polar residues" evidence="4">
    <location>
        <begin position="1"/>
        <end position="19"/>
    </location>
</feature>
<dbReference type="Gene3D" id="1.25.10.10">
    <property type="entry name" value="Leucine-rich Repeat Variant"/>
    <property type="match status" value="1"/>
</dbReference>
<dbReference type="InterPro" id="IPR001313">
    <property type="entry name" value="Pumilio_RNA-bd_rpt"/>
</dbReference>
<proteinExistence type="predicted"/>
<feature type="domain" description="PUM-HD" evidence="5">
    <location>
        <begin position="509"/>
        <end position="853"/>
    </location>
</feature>
<dbReference type="PANTHER" id="PTHR12537">
    <property type="entry name" value="RNA BINDING PROTEIN PUMILIO-RELATED"/>
    <property type="match status" value="1"/>
</dbReference>
<dbReference type="CDD" id="cd07920">
    <property type="entry name" value="Pumilio"/>
    <property type="match status" value="1"/>
</dbReference>
<feature type="compositionally biased region" description="Polar residues" evidence="4">
    <location>
        <begin position="133"/>
        <end position="144"/>
    </location>
</feature>
<feature type="compositionally biased region" description="Polar residues" evidence="4">
    <location>
        <begin position="885"/>
        <end position="896"/>
    </location>
</feature>
<evidence type="ECO:0000256" key="2">
    <source>
        <dbReference type="ARBA" id="ARBA00024893"/>
    </source>
</evidence>
<dbReference type="InterPro" id="IPR016024">
    <property type="entry name" value="ARM-type_fold"/>
</dbReference>
<feature type="repeat" description="Pumilio" evidence="3">
    <location>
        <begin position="791"/>
        <end position="827"/>
    </location>
</feature>
<feature type="repeat" description="Pumilio" evidence="3">
    <location>
        <begin position="568"/>
        <end position="603"/>
    </location>
</feature>
<gene>
    <name evidence="6" type="ORF">VTK73DRAFT_8155</name>
</gene>
<feature type="region of interest" description="Disordered" evidence="4">
    <location>
        <begin position="1"/>
        <end position="46"/>
    </location>
</feature>
<feature type="compositionally biased region" description="Polar residues" evidence="4">
    <location>
        <begin position="78"/>
        <end position="92"/>
    </location>
</feature>
<dbReference type="SMART" id="SM00025">
    <property type="entry name" value="Pumilio"/>
    <property type="match status" value="8"/>
</dbReference>
<dbReference type="EMBL" id="JAZHXJ010000573">
    <property type="protein sequence ID" value="KAL1857002.1"/>
    <property type="molecule type" value="Genomic_DNA"/>
</dbReference>
<evidence type="ECO:0000256" key="1">
    <source>
        <dbReference type="ARBA" id="ARBA00022737"/>
    </source>
</evidence>
<keyword evidence="7" id="KW-1185">Reference proteome</keyword>
<dbReference type="PANTHER" id="PTHR12537:SF12">
    <property type="entry name" value="MATERNAL PROTEIN PUMILIO"/>
    <property type="match status" value="1"/>
</dbReference>
<reference evidence="6 7" key="1">
    <citation type="journal article" date="2024" name="Commun. Biol.">
        <title>Comparative genomic analysis of thermophilic fungi reveals convergent evolutionary adaptations and gene losses.</title>
        <authorList>
            <person name="Steindorff A.S."/>
            <person name="Aguilar-Pontes M.V."/>
            <person name="Robinson A.J."/>
            <person name="Andreopoulos B."/>
            <person name="LaButti K."/>
            <person name="Kuo A."/>
            <person name="Mondo S."/>
            <person name="Riley R."/>
            <person name="Otillar R."/>
            <person name="Haridas S."/>
            <person name="Lipzen A."/>
            <person name="Grimwood J."/>
            <person name="Schmutz J."/>
            <person name="Clum A."/>
            <person name="Reid I.D."/>
            <person name="Moisan M.C."/>
            <person name="Butler G."/>
            <person name="Nguyen T.T.M."/>
            <person name="Dewar K."/>
            <person name="Conant G."/>
            <person name="Drula E."/>
            <person name="Henrissat B."/>
            <person name="Hansel C."/>
            <person name="Singer S."/>
            <person name="Hutchinson M.I."/>
            <person name="de Vries R.P."/>
            <person name="Natvig D.O."/>
            <person name="Powell A.J."/>
            <person name="Tsang A."/>
            <person name="Grigoriev I.V."/>
        </authorList>
    </citation>
    <scope>NUCLEOTIDE SEQUENCE [LARGE SCALE GENOMIC DNA]</scope>
    <source>
        <strain evidence="6 7">ATCC 24622</strain>
    </source>
</reference>
<protein>
    <recommendedName>
        <fullName evidence="5">PUM-HD domain-containing protein</fullName>
    </recommendedName>
</protein>
<dbReference type="PROSITE" id="PS50303">
    <property type="entry name" value="PUM_HD"/>
    <property type="match status" value="1"/>
</dbReference>
<sequence>MTSALWQRPTVTMANTSRPSRFPTFALGNTNERPQQNLGGFPNSRWQTSSIWANDALGSFGKREAVGSRGSPTDEPFANNSTAFSSQSTATETEVWGKRSAAWNNTDSSHSRNDSGNTSPNRTREGGAHEATNAPTYYPSSQAQIPGAAASSRAGHASGRAKPGPSPESAAEHFGYGQYADFDKEQDRNDKFSNQIESGQSVRSFQNRGSQDSPYLTAAAAAAAAAGDHTVPTSSHSDPDSHSFGGYHYGGQAPTSLHSHRTSVGGLSNSFAPSGASRPFLSDQLRIDEELRQKFAQELSLGTGPNVVTDRRPAKGADYAGPTAQPFQFNPVSQPWEDAKGHHPSAPFDLLHTAYAEIMASGANGARSVGPGSQGSSAGQRGFRPVGGSPRSHGGTPQPSVPAWARMAPPRDAGVYLDPERRLQGHPFIPAAAPFYGAPIYTPNYPQQYAPAGVYDPMAIAAESAALHPGFRHQLLSVPAYGVNLTPYMTGVPSGPLKSSRDRDATKTMVSPLLAEFKASGGKSNKFSELRDIYNHIVEFSGDQQGSRFIQLKLETANSDEKEQVFREILPNAVPLMKDVFGNYVVQKFFQHGSQVQKKMLAATMKGKMLDLSQETYACRVVQKALEHILVEQQVELVRELEPHAFHLMKSSSGNHVVQKIITVVPHEYIGPIMNTFRGRVLELAVDMYGCRVVQRALDSGTDKEKAVIMTEIRARASDLIEDQYGNYVAQHVIKFGQPDERARMVGVVLQKLVPFCKHKFASNVVESCIEFGTAEDKHNIWRGLTTPAGETGFKPLGEVMVDQFGNYVLQKLFKHLEGEDRRALAEDLRPLVESAKKSGSVSKQINAIEKLLKELDPAPCLSDAAAASTGPGSPVLAADAGSSAAPTPNLTMEPNSPSSSSPRTNASAVDEVIEETPKSRVVPVANEVPAGPEMRLGDS</sequence>
<evidence type="ECO:0000313" key="7">
    <source>
        <dbReference type="Proteomes" id="UP001586593"/>
    </source>
</evidence>
<dbReference type="InterPro" id="IPR011989">
    <property type="entry name" value="ARM-like"/>
</dbReference>
<dbReference type="SUPFAM" id="SSF48371">
    <property type="entry name" value="ARM repeat"/>
    <property type="match status" value="1"/>
</dbReference>
<feature type="region of interest" description="Disordered" evidence="4">
    <location>
        <begin position="364"/>
        <end position="406"/>
    </location>
</feature>
<feature type="repeat" description="Pumilio" evidence="3">
    <location>
        <begin position="676"/>
        <end position="711"/>
    </location>
</feature>
<accession>A0ABR3W9Z2</accession>
<evidence type="ECO:0000256" key="3">
    <source>
        <dbReference type="PROSITE-ProRule" id="PRU00317"/>
    </source>
</evidence>
<feature type="region of interest" description="Disordered" evidence="4">
    <location>
        <begin position="227"/>
        <end position="275"/>
    </location>
</feature>
<comment type="function">
    <text evidence="2">RNA-binding nucleolar protein required for pre-rRNA processing. Involved in production of 18S rRNA and assembly of small ribosomal subunit.</text>
</comment>
<evidence type="ECO:0000256" key="4">
    <source>
        <dbReference type="SAM" id="MobiDB-lite"/>
    </source>
</evidence>
<dbReference type="Proteomes" id="UP001586593">
    <property type="component" value="Unassembled WGS sequence"/>
</dbReference>
<feature type="compositionally biased region" description="Low complexity" evidence="4">
    <location>
        <begin position="227"/>
        <end position="236"/>
    </location>
</feature>
<feature type="repeat" description="Pumilio" evidence="3">
    <location>
        <begin position="712"/>
        <end position="747"/>
    </location>
</feature>
<dbReference type="PROSITE" id="PS50302">
    <property type="entry name" value="PUM"/>
    <property type="match status" value="7"/>
</dbReference>
<keyword evidence="1" id="KW-0677">Repeat</keyword>
<dbReference type="Pfam" id="PF00806">
    <property type="entry name" value="PUF"/>
    <property type="match status" value="8"/>
</dbReference>
<feature type="repeat" description="Pumilio" evidence="3">
    <location>
        <begin position="532"/>
        <end position="567"/>
    </location>
</feature>
<organism evidence="6 7">
    <name type="scientific">Phialemonium thermophilum</name>
    <dbReference type="NCBI Taxonomy" id="223376"/>
    <lineage>
        <taxon>Eukaryota</taxon>
        <taxon>Fungi</taxon>
        <taxon>Dikarya</taxon>
        <taxon>Ascomycota</taxon>
        <taxon>Pezizomycotina</taxon>
        <taxon>Sordariomycetes</taxon>
        <taxon>Sordariomycetidae</taxon>
        <taxon>Cephalothecales</taxon>
        <taxon>Cephalothecaceae</taxon>
        <taxon>Phialemonium</taxon>
    </lineage>
</organism>
<dbReference type="InterPro" id="IPR033712">
    <property type="entry name" value="Pumilio_RNA-bd"/>
</dbReference>
<feature type="compositionally biased region" description="Polar residues" evidence="4">
    <location>
        <begin position="102"/>
        <end position="121"/>
    </location>
</feature>
<evidence type="ECO:0000259" key="5">
    <source>
        <dbReference type="PROSITE" id="PS50303"/>
    </source>
</evidence>
<feature type="repeat" description="Pumilio" evidence="3">
    <location>
        <begin position="604"/>
        <end position="639"/>
    </location>
</feature>
<name>A0ABR3W9Z2_9PEZI</name>
<comment type="caution">
    <text evidence="6">The sequence shown here is derived from an EMBL/GenBank/DDBJ whole genome shotgun (WGS) entry which is preliminary data.</text>
</comment>
<feature type="compositionally biased region" description="Polar residues" evidence="4">
    <location>
        <begin position="27"/>
        <end position="46"/>
    </location>
</feature>
<feature type="region of interest" description="Disordered" evidence="4">
    <location>
        <begin position="865"/>
        <end position="940"/>
    </location>
</feature>